<evidence type="ECO:0000256" key="7">
    <source>
        <dbReference type="ARBA" id="ARBA00022837"/>
    </source>
</evidence>
<protein>
    <submittedName>
        <fullName evidence="15">Mua-3</fullName>
    </submittedName>
</protein>
<evidence type="ECO:0000256" key="10">
    <source>
        <dbReference type="ARBA" id="ARBA00023180"/>
    </source>
</evidence>
<dbReference type="SMART" id="SM00179">
    <property type="entry name" value="EGF_CA"/>
    <property type="match status" value="39"/>
</dbReference>
<dbReference type="PRINTS" id="PR00261">
    <property type="entry name" value="LDLRECEPTOR"/>
</dbReference>
<dbReference type="GO" id="GO:0030056">
    <property type="term" value="C:hemidesmosome"/>
    <property type="evidence" value="ECO:0007669"/>
    <property type="project" value="EnsemblMetazoa"/>
</dbReference>
<proteinExistence type="predicted"/>
<keyword evidence="13" id="KW-0472">Membrane</keyword>
<dbReference type="Gene3D" id="3.40.50.410">
    <property type="entry name" value="von Willebrand factor, type A domain"/>
    <property type="match status" value="1"/>
</dbReference>
<dbReference type="SMART" id="SM00327">
    <property type="entry name" value="VWA"/>
    <property type="match status" value="1"/>
</dbReference>
<evidence type="ECO:0000256" key="9">
    <source>
        <dbReference type="ARBA" id="ARBA00023157"/>
    </source>
</evidence>
<feature type="chain" id="PRO_5043859366" evidence="14">
    <location>
        <begin position="28"/>
        <end position="4579"/>
    </location>
</feature>
<reference evidence="15" key="2">
    <citation type="submission" date="2022-06" db="UniProtKB">
        <authorList>
            <consortium name="EnsemblMetazoa"/>
        </authorList>
    </citation>
    <scope>IDENTIFICATION</scope>
    <source>
        <strain evidence="15">PS312</strain>
    </source>
</reference>
<dbReference type="SUPFAM" id="SSF53300">
    <property type="entry name" value="vWA-like"/>
    <property type="match status" value="1"/>
</dbReference>
<evidence type="ECO:0000256" key="11">
    <source>
        <dbReference type="PROSITE-ProRule" id="PRU00076"/>
    </source>
</evidence>
<feature type="compositionally biased region" description="Acidic residues" evidence="12">
    <location>
        <begin position="3683"/>
        <end position="3694"/>
    </location>
</feature>
<dbReference type="GO" id="GO:0005509">
    <property type="term" value="F:calcium ion binding"/>
    <property type="evidence" value="ECO:0007669"/>
    <property type="project" value="InterPro"/>
</dbReference>
<dbReference type="Pfam" id="PF25314">
    <property type="entry name" value="TNFR_nem"/>
    <property type="match status" value="3"/>
</dbReference>
<keyword evidence="4 14" id="KW-0732">Signal</keyword>
<dbReference type="Gene3D" id="3.30.540.30">
    <property type="match status" value="1"/>
</dbReference>
<dbReference type="InterPro" id="IPR036465">
    <property type="entry name" value="vWFA_dom_sf"/>
</dbReference>
<dbReference type="GO" id="GO:0005201">
    <property type="term" value="F:extracellular matrix structural constituent"/>
    <property type="evidence" value="ECO:0000318"/>
    <property type="project" value="GO_Central"/>
</dbReference>
<dbReference type="PROSITE" id="PS50026">
    <property type="entry name" value="EGF_3"/>
    <property type="match status" value="38"/>
</dbReference>
<dbReference type="SUPFAM" id="SSF57424">
    <property type="entry name" value="LDL receptor-like module"/>
    <property type="match status" value="3"/>
</dbReference>
<dbReference type="PROSITE" id="PS01187">
    <property type="entry name" value="EGF_CA"/>
    <property type="match status" value="3"/>
</dbReference>
<keyword evidence="2 13" id="KW-0812">Transmembrane</keyword>
<keyword evidence="1 11" id="KW-0245">EGF-like domain</keyword>
<feature type="disulfide bond" evidence="11">
    <location>
        <begin position="3417"/>
        <end position="3426"/>
    </location>
</feature>
<dbReference type="InterPro" id="IPR036055">
    <property type="entry name" value="LDL_receptor-like_sf"/>
</dbReference>
<keyword evidence="6" id="KW-0378">Hydrolase</keyword>
<evidence type="ECO:0000256" key="13">
    <source>
        <dbReference type="SAM" id="Phobius"/>
    </source>
</evidence>
<dbReference type="SMART" id="SM00200">
    <property type="entry name" value="SEA"/>
    <property type="match status" value="2"/>
</dbReference>
<keyword evidence="7" id="KW-0106">Calcium</keyword>
<evidence type="ECO:0000256" key="4">
    <source>
        <dbReference type="ARBA" id="ARBA00022729"/>
    </source>
</evidence>
<dbReference type="PROSITE" id="PS00022">
    <property type="entry name" value="EGF_1"/>
    <property type="match status" value="1"/>
</dbReference>
<dbReference type="Pfam" id="PF00057">
    <property type="entry name" value="Ldl_recept_a"/>
    <property type="match status" value="1"/>
</dbReference>
<evidence type="ECO:0000256" key="12">
    <source>
        <dbReference type="SAM" id="MobiDB-lite"/>
    </source>
</evidence>
<dbReference type="GO" id="GO:0005882">
    <property type="term" value="C:intermediate filament"/>
    <property type="evidence" value="ECO:0007669"/>
    <property type="project" value="EnsemblMetazoa"/>
</dbReference>
<dbReference type="Pfam" id="PF07645">
    <property type="entry name" value="EGF_CA"/>
    <property type="match status" value="25"/>
</dbReference>
<feature type="disulfide bond" evidence="11">
    <location>
        <begin position="3398"/>
        <end position="3415"/>
    </location>
</feature>
<dbReference type="Gene3D" id="2.10.25.10">
    <property type="entry name" value="Laminin"/>
    <property type="match status" value="32"/>
</dbReference>
<feature type="region of interest" description="Disordered" evidence="12">
    <location>
        <begin position="3662"/>
        <end position="3717"/>
    </location>
</feature>
<feature type="transmembrane region" description="Helical" evidence="13">
    <location>
        <begin position="3723"/>
        <end position="3741"/>
    </location>
</feature>
<evidence type="ECO:0000256" key="6">
    <source>
        <dbReference type="ARBA" id="ARBA00022801"/>
    </source>
</evidence>
<dbReference type="InterPro" id="IPR009030">
    <property type="entry name" value="Growth_fac_rcpt_cys_sf"/>
</dbReference>
<dbReference type="Pfam" id="PF12661">
    <property type="entry name" value="hEGF"/>
    <property type="match status" value="2"/>
</dbReference>
<keyword evidence="16" id="KW-1185">Reference proteome</keyword>
<feature type="signal peptide" evidence="14">
    <location>
        <begin position="1"/>
        <end position="27"/>
    </location>
</feature>
<keyword evidence="9 11" id="KW-1015">Disulfide bond</keyword>
<dbReference type="FunFam" id="3.40.50.410:FF:000047">
    <property type="entry name" value="von Willebrand factor A domain containing 2"/>
    <property type="match status" value="1"/>
</dbReference>
<evidence type="ECO:0000256" key="8">
    <source>
        <dbReference type="ARBA" id="ARBA00022989"/>
    </source>
</evidence>
<evidence type="ECO:0000256" key="2">
    <source>
        <dbReference type="ARBA" id="ARBA00022692"/>
    </source>
</evidence>
<gene>
    <name evidence="15" type="primary">WBGene00090464</name>
</gene>
<dbReference type="PROSITE" id="PS50024">
    <property type="entry name" value="SEA"/>
    <property type="match status" value="2"/>
</dbReference>
<keyword evidence="10" id="KW-0325">Glycoprotein</keyword>
<dbReference type="InterPro" id="IPR018097">
    <property type="entry name" value="EGF_Ca-bd_CS"/>
</dbReference>
<dbReference type="InterPro" id="IPR039461">
    <property type="entry name" value="Peptidase_M49"/>
</dbReference>
<dbReference type="FunFam" id="2.10.25.10:FF:000291">
    <property type="entry name" value="Transmembrane matrix receptor MUP-4"/>
    <property type="match status" value="1"/>
</dbReference>
<dbReference type="Pfam" id="PF23427">
    <property type="entry name" value="EGF_4"/>
    <property type="match status" value="1"/>
</dbReference>
<dbReference type="SUPFAM" id="SSF57196">
    <property type="entry name" value="EGF/Laminin"/>
    <property type="match status" value="6"/>
</dbReference>
<dbReference type="InterPro" id="IPR013032">
    <property type="entry name" value="EGF-like_CS"/>
</dbReference>
<dbReference type="InterPro" id="IPR056590">
    <property type="entry name" value="Mua-3/Mup-4_EGF"/>
</dbReference>
<dbReference type="CDD" id="cd00112">
    <property type="entry name" value="LDLa"/>
    <property type="match status" value="3"/>
</dbReference>
<dbReference type="Pfam" id="PF00092">
    <property type="entry name" value="VWA"/>
    <property type="match status" value="1"/>
</dbReference>
<dbReference type="GO" id="GO:0005576">
    <property type="term" value="C:extracellular region"/>
    <property type="evidence" value="ECO:0000318"/>
    <property type="project" value="GO_Central"/>
</dbReference>
<dbReference type="PROSITE" id="PS50068">
    <property type="entry name" value="LDLRA_2"/>
    <property type="match status" value="4"/>
</dbReference>
<dbReference type="SUPFAM" id="SSF57184">
    <property type="entry name" value="Growth factor receptor domain"/>
    <property type="match status" value="4"/>
</dbReference>
<dbReference type="PRINTS" id="PR00453">
    <property type="entry name" value="VWFADOMAIN"/>
</dbReference>
<comment type="caution">
    <text evidence="11">Lacks conserved residue(s) required for the propagation of feature annotation.</text>
</comment>
<feature type="transmembrane region" description="Helical" evidence="13">
    <location>
        <begin position="3753"/>
        <end position="3775"/>
    </location>
</feature>
<evidence type="ECO:0000256" key="1">
    <source>
        <dbReference type="ARBA" id="ARBA00022536"/>
    </source>
</evidence>
<evidence type="ECO:0000313" key="15">
    <source>
        <dbReference type="EnsemblMetazoa" id="PPA00910.1"/>
    </source>
</evidence>
<accession>A0A2A6BRB5</accession>
<organism evidence="15 16">
    <name type="scientific">Pristionchus pacificus</name>
    <name type="common">Parasitic nematode worm</name>
    <dbReference type="NCBI Taxonomy" id="54126"/>
    <lineage>
        <taxon>Eukaryota</taxon>
        <taxon>Metazoa</taxon>
        <taxon>Ecdysozoa</taxon>
        <taxon>Nematoda</taxon>
        <taxon>Chromadorea</taxon>
        <taxon>Rhabditida</taxon>
        <taxon>Rhabditina</taxon>
        <taxon>Diplogasteromorpha</taxon>
        <taxon>Diplogasteroidea</taxon>
        <taxon>Neodiplogasteridae</taxon>
        <taxon>Pristionchus</taxon>
    </lineage>
</organism>
<reference evidence="16" key="1">
    <citation type="journal article" date="2008" name="Nat. Genet.">
        <title>The Pristionchus pacificus genome provides a unique perspective on nematode lifestyle and parasitism.</title>
        <authorList>
            <person name="Dieterich C."/>
            <person name="Clifton S.W."/>
            <person name="Schuster L.N."/>
            <person name="Chinwalla A."/>
            <person name="Delehaunty K."/>
            <person name="Dinkelacker I."/>
            <person name="Fulton L."/>
            <person name="Fulton R."/>
            <person name="Godfrey J."/>
            <person name="Minx P."/>
            <person name="Mitreva M."/>
            <person name="Roeseler W."/>
            <person name="Tian H."/>
            <person name="Witte H."/>
            <person name="Yang S.P."/>
            <person name="Wilson R.K."/>
            <person name="Sommer R.J."/>
        </authorList>
    </citation>
    <scope>NUCLEOTIDE SEQUENCE [LARGE SCALE GENOMIC DNA]</scope>
    <source>
        <strain evidence="16">PS312</strain>
    </source>
</reference>
<feature type="transmembrane region" description="Helical" evidence="13">
    <location>
        <begin position="3435"/>
        <end position="3457"/>
    </location>
</feature>
<feature type="disulfide bond" evidence="11">
    <location>
        <begin position="1561"/>
        <end position="1578"/>
    </location>
</feature>
<sequence>MVEYRPIGRRKFAIFLWILSAISAATAAGNSTTSGRCSKSEFGCAVGGQCVDLLKWQDGIEDCWDGMCLPWQFDCKFGNPRCISTKKAGDGRIDCYSGIDEGCPSHFFVCADRSTCIEPIKYQDGVRDCGDGSDEPCRSGEFPCNDGSACIDGTRFQDGKEDCKDGSDEECTASQFECACGRTRCIDAGKLGDGKKDCEDGSDEVQSPSGMAKKKERKCPDGKEKRTSRNSLLYGEVQLCGNAHGCLEDLGQICIVVGGTWRCVCKLGTVRPLGAARCLPTELLSAYISNPVANCSDLERDLHLQFSSPAKTKKKEATRRSPQKFLVSDDNTTTSMMETLVEQKKRGKILVGTTPDMSKNEVYEALNTTDPFNGIVRVTTNGSDVASSIDGGAREEKERRKGDCDPTIKDSCKGAHQHCMSSSTEKGRFVCGCERGWEMAEEQCYQQINECSSPFSNDCDAAALCMDSVKGYECLCREGYLDVSPHPLAKPGRKCLKLTNECASAASNDCSPNARCIDRPAGYTCRCMEEFVDLSPEGGKRPGRVCEKRGINECAAQSHDCDSAAVCVDTPEGFTCHCPTGFADVSPDPGKKPGRICAQLSLDDDAAPEDHQNTTVIGRNQAAAAPTTNGTKGANPCQDYTQRHDCDAVSECYSEQPGYFQCRCPRGYTDRSPDPRYPGRKCVRAVNECANGSHNCDQNAECLDREDGFECRCKAGWRDVSRGGLIGRTCHREHQCTAIDCAAEAECRESPTGPVCQCISGYVDVSRQHGRPQGRVCRAVVNECAEGRHDCSSHAACIDTAEGYACRCHDGYRDESTQPHSKPGRVCVRENNIQRAAKTFTPDPPECDVNDPLSCDANKKEVCVFANGTYKCRCASGYSRLSDGRCLVINECADSRLNNCHKDAQCIDQAEGYACQCNPGFADVSPKGESGRICRRRVNECNEKTKYGVDCSNNAICVDKDDGYECRCRPGFADVSASYAKLPGRQCVEAIDECADESLNDCSEHAICEDTKESYRCSCRAGFVDASPNSVHYPGRVCRKPIEKVSVQDDARTSLSVDECDPKNPKCGRNEVCSAKVVQGQNVCACADNAFRYHDGSCRLYSACSRNHNCDQNAVCLNMFDSFTCQCRAGFLDVSPDAERSPGRKCKELVNECATGENTCDRNARCIDATDGYACVCDSAYTDVSSTHGLPPGRRCVAAHNECSSKSLNTCDENADCVVTNDGYTCQCYAGFIDVSSMANLAPGRVCTVQTTCPKQKTDLMFLIDGSGSIGSYVFKNEVLRFVREFVELFEIGSDKTRVGLIQYSDQIRHEFDLNQYPDKASVLRAITETQYLTGLTRTGAAIQHMVKEGFSERRGARARSNDVSRVAIVLTDGRSQDNVTEPAMSARQLGINTFAIGVTDHVLASELETIAGSSQHWFYVDRFKDLDTRLRSIIQKVACPQARREPTANDHGCNARSQSGCDRSLNEFCVEESGLGKCVCPDGFQRHPLTRVCGGSLCNPQLLTSCIFPEECLITPFLNHRCACPEGYTRDYRSGFCVSIKEVHISPQHDDDCANGGTRCEEEEQCVRDRSGQGHYCECRAGFQRKRERCLAHGNYYTCQCDHSERRHPVTGTCLRDECMLGLHDCDRSARCIDTDEGDGFICACPNGFFDRSPNPIAKPGRLCIAEQNECLDGSARCSPNALCTDTDQGYACRCKSGYVDHSPNPSAFPGLVCTQLVNECASPRLNNCDRNAICIDTAEAYTCVCKAGFVDEDEFRNPGRRCKKLHQNDRCQPGKNDCDRNARCIQIGDNDYSCACPAEFRDKSPDVFNRPGRVCIPVIPECDNPTLNDCDSPDRAICTDTDEGYNCRCRSGFLDISPSISHKPGRLCKQLTNECAIGTHDCARDGGICEDTPDSYLCRCALNYLDVSFDRVNRPGRKCKRLIDECATGQNDCSAEATCTDTEDSYICACPASHNDVSPDVASRPGRRCLLRINECTSNRHDCSSNADCIDTPQSYQCRCRDDFVDESPDRQHRPGRVCRPALVDECRIGKHDCSRDAICHDLQQGFTCECRDEFIDQSPSRVTHPGRVCSPRPTPPPDECRVDSLTSCHVHLNEVCRLVGGIPKCSCPVNYERDASGACTITNECANPSLNDCHLSAECIDQQVGFTCRCRQGFKDIGDRRKPGRMCKPLTNECQFPHLNDCHQHAGFKDLSQGRPGRLCKQLVNECANPSLNSCDKNARCFDEEEGYRCECRSGFLDISPTPMLKGRACRQLVNECANPSLNDCDKHALCRDTPDSYECECPAQSRDISPSPAFPGRVCLMFENECETGRNDCDQHAICRDNEQSFSCECAPGFTDRSPNKMQRPGRVCVQLVDECSSGRHTCSKKADCRDLEEGYTCECKDGYVDRSPNMLSQPGRVCQPPEVCPQSNECSAAAICTPQGGNRYECTCIQGYVDQSPAGQKGRVCVRNNACRDARLNSCSRNAICYDDVNSPGGYRCECSRGFVDRSDDPKLTGRVCEPAQPPTPPPRHPCQDPQLNDCHSAASCRTTGPSSYTCECLQGYADKSPDPRGQPGRICMLTQPVCLDSSQNDCHAAAICAEVDGPDRFTCRCRDGYVDQSPDKHHRAGRICVEQVNECLSRTLNDCDPLAVCEDRVEGYTCRCPVNTIDQSPDAARRPGRKCFAPVNECAHPSLNSCSRFADCFDKENGYECRCRTGYHDDNPSQPGTKCSYVINECESANLNDCDDHAECIDKPGGYDCRCRNPYRDESPPGQPGRICRLNECKNPSLNNCDQNAACVDTDDGFYCQCNHGFYDNSPNPSEPGRVCLAFQQEKPAERVTIQHTRTQQADDDHFGRTIVQHEGTQCGRSWCNIKRREVCISGTYCGCRPGESRSSEGDICVKVESHPMKLRVVTRDRRPLLYSSQYGSEKSPTYVEFVDVFKKDIAKTFGGTTYAPRYVTTEMNYITHPKTVNSEWPDGLLVDFDVEMKPTPAGGVPADECDVYQQMMASLQKSNNHIGGGALEIAMDSDILDPCHVEKNEDVLPIGPCGGLTCRDGLGEVCIGGSICGCPNGYKRKGPNEPCYAVEGWNVPLLVVRDHQTPISYNRSYGNPQESLNKKITERFETGVGGCYPHTEFRQSYITAEVNDIEEPSSVNATLDRGILVNATMYFRKGAVRVPSDVYYSLVKYIKEKNHDEIGDSELYISDFQLDPFKPCFKNSCHASARCIDISATAYKCECTEGHRDLDPTNPGRKCLATKGYNECERPEDNECSENARCIDLEHLYKCECLPSFTDSSPPGSIPGSMCVLDYCSDIDFCPRNTTCKNLEQQAECACDAGMADIRKSERRSLLGIGDSLCMNLRDVNECALGLTNCSGVAECTDKPLGYECKCPEGYIDGNPDEPGRVCGALLCDMCNAHGDCVHNAATKNVTCMCTDGWTGEFCQVAPSNASMILLILLALLFLLLALCCLLYFCTKCHCFGGARPGGLFYRDQSALGGYRKGGAAAGGAWPWSTLEGSSSSESGAEFSGGSAAGEYYPDMGIPRAKLRSENIARGGSSEHVEVSRMEEYLATGGDVRIPRVHLAGGARGGMAEFDAISEASSGYTIREEVERKVITDVTTKEVTTTTTTDEAGNTNLSSSSYVSSRAAGGMMRGDEQERGESVAEFSIGRATTNRSAAAAASSHHVGATSGDRELSEYISEGDESETEEHELGDTSTRVTHSRSFDPIPGGGAERYRKETVTTTSNFISLLLILHPFFHKSTSSRGRRLLMWTIPILIFSGVIVAVSVLCSIRSKSKRKKKDKEDLTILETKSANNETMLLNIVRLNYLTPKEQLYAHYTARASFEKTLIIFLQVSQSAAAIFIILHRIFLFESIAMLKKKAITLGITEIEWQNFIHCGCSSALFIERCFHGYRVDSIQHRMKELIASSTAASLFPNLISIYESVEKSIYSELPEVAALEFPSPDVKTNDVTESEYDICKAFIKEKHLKLSNCRFEKRIVNGEIILLIKVASINTETIEEMFMETKIKLEKGHYSSILDIVCANLRKAGEYAVNESQQQMLRNFADYFETGGYLEYAQAIKLWSNEDNPKIQTSFVFKENTRNGSAMAAGDPIDRPFLRDVDQWMEQLYDCKQLSEQQVKMLFEQGVLTEFNTRILEVSTGLHELLGHGSGKIFERKTDGTFNFDTENTVDILTGGKVTSWYEPDQSYKSVFGDLATPFEECRAFAVSVVLCCDKQAHGWARFVLMKVVLEAGRGCLTIEEATKKCSLLVLKANLILNKLPWGNAYEKDKFVKPDFAVFSELLMGVNFTDEATMGRAHVFANIISAMEVSTEFIKDRDCELLRKYNMSAREVFTGLHELFGHGKSYYSVFGDLATAFEECRAYAVAYLLRCDTEVLETMGYEGAAGQSLKYVIWLRQLRDGLRGLAYYSYINKKWMDGHWWARYIMLKVILEAGQGCVTVEQTNSGLYINLNKSKIDSVGMPAVRIFLKKLQAYKSTADVKGATALFNKYAIDLRAELPWALASLCVDIRSKAIMFVQPNTVLTEEGGVDLVTYDETPEGVILSVIDRYTMESVANLEELWNAEKKMPLRQDYRPN</sequence>
<dbReference type="PANTHER" id="PTHR24039">
    <property type="entry name" value="FIBRILLIN-RELATED"/>
    <property type="match status" value="1"/>
</dbReference>
<feature type="disulfide bond" evidence="11">
    <location>
        <begin position="1627"/>
        <end position="1644"/>
    </location>
</feature>
<dbReference type="InterPro" id="IPR002172">
    <property type="entry name" value="LDrepeatLR_classA_rpt"/>
</dbReference>
<dbReference type="InterPro" id="IPR000082">
    <property type="entry name" value="SEA_dom"/>
</dbReference>
<feature type="region of interest" description="Disordered" evidence="12">
    <location>
        <begin position="3604"/>
        <end position="3644"/>
    </location>
</feature>
<dbReference type="GO" id="GO:0016787">
    <property type="term" value="F:hydrolase activity"/>
    <property type="evidence" value="ECO:0007669"/>
    <property type="project" value="UniProtKB-KW"/>
</dbReference>
<feature type="disulfide bond" evidence="11">
    <location>
        <begin position="2576"/>
        <end position="2593"/>
    </location>
</feature>
<dbReference type="SMART" id="SM00192">
    <property type="entry name" value="LDLa"/>
    <property type="match status" value="4"/>
</dbReference>
<dbReference type="InterPro" id="IPR049883">
    <property type="entry name" value="NOTCH1_EGF-like"/>
</dbReference>
<dbReference type="InterPro" id="IPR001881">
    <property type="entry name" value="EGF-like_Ca-bd_dom"/>
</dbReference>
<keyword evidence="5" id="KW-0677">Repeat</keyword>
<dbReference type="Pfam" id="PF03571">
    <property type="entry name" value="Peptidase_M49"/>
    <property type="match status" value="3"/>
</dbReference>
<evidence type="ECO:0000256" key="5">
    <source>
        <dbReference type="ARBA" id="ARBA00022737"/>
    </source>
</evidence>
<dbReference type="InterPro" id="IPR057353">
    <property type="entry name" value="TNFR_nem"/>
</dbReference>
<dbReference type="PROSITE" id="PS00010">
    <property type="entry name" value="ASX_HYDROXYL"/>
    <property type="match status" value="28"/>
</dbReference>
<dbReference type="InterPro" id="IPR000152">
    <property type="entry name" value="EGF-type_Asp/Asn_hydroxyl_site"/>
</dbReference>
<dbReference type="PROSITE" id="PS01186">
    <property type="entry name" value="EGF_2"/>
    <property type="match status" value="2"/>
</dbReference>
<dbReference type="SMART" id="SM00181">
    <property type="entry name" value="EGF"/>
    <property type="match status" value="49"/>
</dbReference>
<keyword evidence="8 13" id="KW-1133">Transmembrane helix</keyword>
<evidence type="ECO:0000256" key="3">
    <source>
        <dbReference type="ARBA" id="ARBA00022723"/>
    </source>
</evidence>
<evidence type="ECO:0000313" key="16">
    <source>
        <dbReference type="Proteomes" id="UP000005239"/>
    </source>
</evidence>
<dbReference type="Pfam" id="PF25478">
    <property type="entry name" value="EGF_Mua-3"/>
    <property type="match status" value="1"/>
</dbReference>
<accession>A0A8R1U431</accession>
<evidence type="ECO:0000256" key="14">
    <source>
        <dbReference type="SAM" id="SignalP"/>
    </source>
</evidence>
<feature type="transmembrane region" description="Helical" evidence="13">
    <location>
        <begin position="3832"/>
        <end position="3854"/>
    </location>
</feature>
<dbReference type="PANTHER" id="PTHR24039:SF28">
    <property type="entry name" value="EGF-LIKE DOMAIN-CONTAINING PROTEIN"/>
    <property type="match status" value="1"/>
</dbReference>
<dbReference type="InterPro" id="IPR002035">
    <property type="entry name" value="VWF_A"/>
</dbReference>
<keyword evidence="3" id="KW-0479">Metal-binding</keyword>
<dbReference type="InterPro" id="IPR000742">
    <property type="entry name" value="EGF"/>
</dbReference>
<feature type="region of interest" description="Disordered" evidence="12">
    <location>
        <begin position="193"/>
        <end position="226"/>
    </location>
</feature>
<dbReference type="EnsemblMetazoa" id="PPA00910.1">
    <property type="protein sequence ID" value="PPA00910.1"/>
    <property type="gene ID" value="WBGene00090464"/>
</dbReference>
<name>A0A2A6BRB5_PRIPA</name>
<dbReference type="CDD" id="cd00054">
    <property type="entry name" value="EGF_CA"/>
    <property type="match status" value="15"/>
</dbReference>
<dbReference type="Proteomes" id="UP000005239">
    <property type="component" value="Unassembled WGS sequence"/>
</dbReference>
<dbReference type="Gene3D" id="4.10.400.10">
    <property type="entry name" value="Low-density Lipoprotein Receptor"/>
    <property type="match status" value="3"/>
</dbReference>
<dbReference type="PROSITE" id="PS50234">
    <property type="entry name" value="VWFA"/>
    <property type="match status" value="1"/>
</dbReference>
<feature type="compositionally biased region" description="Low complexity" evidence="12">
    <location>
        <begin position="3604"/>
        <end position="3614"/>
    </location>
</feature>
<dbReference type="GO" id="GO:0007160">
    <property type="term" value="P:cell-matrix adhesion"/>
    <property type="evidence" value="ECO:0007669"/>
    <property type="project" value="EnsemblMetazoa"/>
</dbReference>